<dbReference type="PROSITE" id="PS00675">
    <property type="entry name" value="SIGMA54_INTERACT_1"/>
    <property type="match status" value="1"/>
</dbReference>
<sequence>MSLSELITAEQAIMTLLNAPSSTGFVDVRSEGEWQEGHIEGFHNQPILNNEERHLVGTCYKQQGNEQATALGYQLTAAHKPERVADWAAQANNGQLIVCCWRGGARSRIACEWLGEQGIKTLRVQGGYKAMRGFLRERLLNDIPPLFVLSGETGTGKTLVLQRLNVPVIDLEKLAQHRGSAFGGTGSQPSQQTFENRLALEFLRHRHPVVVEDESRLIGRCEVPAPIKQAMYNAPVIVLTASIDERLQNTFEEYVAEPLRLGHGPEQLHKRLQMALNKIARRLGGLRHQQLTEALSNAFRDPENAESHRDWIVPLLRDYYDPQYHYAFSQHPRDIRFTGDAAAVQQFIEQQLFA</sequence>
<dbReference type="GO" id="GO:0002098">
    <property type="term" value="P:tRNA wobble uridine modification"/>
    <property type="evidence" value="ECO:0007669"/>
    <property type="project" value="InterPro"/>
</dbReference>
<keyword evidence="1" id="KW-0711">Selenium</keyword>
<dbReference type="AlphaFoldDB" id="A0A4R6UTR9"/>
<dbReference type="RefSeq" id="WP_157591240.1">
    <property type="nucleotide sequence ID" value="NZ_CP037953.1"/>
</dbReference>
<evidence type="ECO:0000313" key="4">
    <source>
        <dbReference type="Proteomes" id="UP000295375"/>
    </source>
</evidence>
<organism evidence="3 4">
    <name type="scientific">Permianibacter aggregans</name>
    <dbReference type="NCBI Taxonomy" id="1510150"/>
    <lineage>
        <taxon>Bacteria</taxon>
        <taxon>Pseudomonadati</taxon>
        <taxon>Pseudomonadota</taxon>
        <taxon>Gammaproteobacteria</taxon>
        <taxon>Pseudomonadales</taxon>
        <taxon>Pseudomonadaceae</taxon>
        <taxon>Permianibacter</taxon>
    </lineage>
</organism>
<proteinExistence type="predicted"/>
<dbReference type="NCBIfam" id="NF008750">
    <property type="entry name" value="PRK11784.1-2"/>
    <property type="match status" value="1"/>
</dbReference>
<dbReference type="Proteomes" id="UP000295375">
    <property type="component" value="Unassembled WGS sequence"/>
</dbReference>
<dbReference type="InterPro" id="IPR027417">
    <property type="entry name" value="P-loop_NTPase"/>
</dbReference>
<dbReference type="SUPFAM" id="SSF52540">
    <property type="entry name" value="P-loop containing nucleoside triphosphate hydrolases"/>
    <property type="match status" value="1"/>
</dbReference>
<dbReference type="Pfam" id="PF26341">
    <property type="entry name" value="AAA_SelU"/>
    <property type="match status" value="1"/>
</dbReference>
<evidence type="ECO:0000256" key="1">
    <source>
        <dbReference type="ARBA" id="ARBA00023266"/>
    </source>
</evidence>
<evidence type="ECO:0000259" key="2">
    <source>
        <dbReference type="PROSITE" id="PS50206"/>
    </source>
</evidence>
<comment type="caution">
    <text evidence="3">The sequence shown here is derived from an EMBL/GenBank/DDBJ whole genome shotgun (WGS) entry which is preliminary data.</text>
</comment>
<feature type="domain" description="Rhodanese" evidence="2">
    <location>
        <begin position="25"/>
        <end position="140"/>
    </location>
</feature>
<name>A0A4R6UTR9_9GAMM</name>
<dbReference type="InterPro" id="IPR025662">
    <property type="entry name" value="Sigma_54_int_dom_ATP-bd_1"/>
</dbReference>
<dbReference type="GO" id="GO:0043828">
    <property type="term" value="F:tRNA 2-selenouridine synthase activity"/>
    <property type="evidence" value="ECO:0007669"/>
    <property type="project" value="InterPro"/>
</dbReference>
<dbReference type="PANTHER" id="PTHR30401">
    <property type="entry name" value="TRNA 2-SELENOURIDINE SYNTHASE"/>
    <property type="match status" value="1"/>
</dbReference>
<dbReference type="PANTHER" id="PTHR30401:SF0">
    <property type="entry name" value="TRNA 2-SELENOURIDINE SYNTHASE"/>
    <property type="match status" value="1"/>
</dbReference>
<gene>
    <name evidence="3" type="ORF">EV696_112106</name>
</gene>
<dbReference type="NCBIfam" id="TIGR03167">
    <property type="entry name" value="tRNA_sel_U_synt"/>
    <property type="match status" value="1"/>
</dbReference>
<protein>
    <submittedName>
        <fullName evidence="3">tRNA 2-selenouridine synthase</fullName>
    </submittedName>
</protein>
<keyword evidence="4" id="KW-1185">Reference proteome</keyword>
<evidence type="ECO:0000313" key="3">
    <source>
        <dbReference type="EMBL" id="TDQ46844.1"/>
    </source>
</evidence>
<dbReference type="Pfam" id="PF00581">
    <property type="entry name" value="Rhodanese"/>
    <property type="match status" value="1"/>
</dbReference>
<dbReference type="SMART" id="SM00450">
    <property type="entry name" value="RHOD"/>
    <property type="match status" value="1"/>
</dbReference>
<dbReference type="InterPro" id="IPR001763">
    <property type="entry name" value="Rhodanese-like_dom"/>
</dbReference>
<dbReference type="PROSITE" id="PS50206">
    <property type="entry name" value="RHODANESE_3"/>
    <property type="match status" value="1"/>
</dbReference>
<accession>A0A4R6UTR9</accession>
<dbReference type="SUPFAM" id="SSF52821">
    <property type="entry name" value="Rhodanese/Cell cycle control phosphatase"/>
    <property type="match status" value="1"/>
</dbReference>
<dbReference type="InterPro" id="IPR058840">
    <property type="entry name" value="AAA_SelU"/>
</dbReference>
<dbReference type="EMBL" id="SNYM01000012">
    <property type="protein sequence ID" value="TDQ46844.1"/>
    <property type="molecule type" value="Genomic_DNA"/>
</dbReference>
<dbReference type="InterPro" id="IPR036873">
    <property type="entry name" value="Rhodanese-like_dom_sf"/>
</dbReference>
<dbReference type="Gene3D" id="3.40.250.10">
    <property type="entry name" value="Rhodanese-like domain"/>
    <property type="match status" value="1"/>
</dbReference>
<dbReference type="InterPro" id="IPR017582">
    <property type="entry name" value="SelU"/>
</dbReference>
<reference evidence="3 4" key="1">
    <citation type="submission" date="2019-03" db="EMBL/GenBank/DDBJ databases">
        <title>Genomic Encyclopedia of Type Strains, Phase IV (KMG-IV): sequencing the most valuable type-strain genomes for metagenomic binning, comparative biology and taxonomic classification.</title>
        <authorList>
            <person name="Goeker M."/>
        </authorList>
    </citation>
    <scope>NUCLEOTIDE SEQUENCE [LARGE SCALE GENOMIC DNA]</scope>
    <source>
        <strain evidence="3 4">DSM 103792</strain>
    </source>
</reference>